<dbReference type="AlphaFoldDB" id="A0AAV5NJB9"/>
<dbReference type="Proteomes" id="UP001156614">
    <property type="component" value="Unassembled WGS sequence"/>
</dbReference>
<dbReference type="EMBL" id="BSNU01000007">
    <property type="protein sequence ID" value="GLQ64029.1"/>
    <property type="molecule type" value="Genomic_DNA"/>
</dbReference>
<sequence length="122" mass="12449">MNQGLAEDQAGSESGTPKALLGAVIIMGVMIVAGVAVMIGVIAHRVMHPHHDVSISAPPSGSSTRLALPLGEGEHITAVTARPDGMMAVTLGRPGAERVLLWSPEAGRVMAELDFGVPPSAP</sequence>
<organism evidence="2 3">
    <name type="scientific">Gluconobacter cerinus</name>
    <dbReference type="NCBI Taxonomy" id="38307"/>
    <lineage>
        <taxon>Bacteria</taxon>
        <taxon>Pseudomonadati</taxon>
        <taxon>Pseudomonadota</taxon>
        <taxon>Alphaproteobacteria</taxon>
        <taxon>Acetobacterales</taxon>
        <taxon>Acetobacteraceae</taxon>
        <taxon>Gluconobacter</taxon>
    </lineage>
</organism>
<feature type="transmembrane region" description="Helical" evidence="1">
    <location>
        <begin position="20"/>
        <end position="43"/>
    </location>
</feature>
<comment type="caution">
    <text evidence="2">The sequence shown here is derived from an EMBL/GenBank/DDBJ whole genome shotgun (WGS) entry which is preliminary data.</text>
</comment>
<proteinExistence type="predicted"/>
<evidence type="ECO:0000313" key="2">
    <source>
        <dbReference type="EMBL" id="GLQ64029.1"/>
    </source>
</evidence>
<protein>
    <submittedName>
        <fullName evidence="2">Uncharacterized protein</fullName>
    </submittedName>
</protein>
<name>A0AAV5NJB9_9PROT</name>
<gene>
    <name evidence="2" type="ORF">GCM10007867_28750</name>
</gene>
<reference evidence="3" key="1">
    <citation type="journal article" date="2019" name="Int. J. Syst. Evol. Microbiol.">
        <title>The Global Catalogue of Microorganisms (GCM) 10K type strain sequencing project: providing services to taxonomists for standard genome sequencing and annotation.</title>
        <authorList>
            <consortium name="The Broad Institute Genomics Platform"/>
            <consortium name="The Broad Institute Genome Sequencing Center for Infectious Disease"/>
            <person name="Wu L."/>
            <person name="Ma J."/>
        </authorList>
    </citation>
    <scope>NUCLEOTIDE SEQUENCE [LARGE SCALE GENOMIC DNA]</scope>
    <source>
        <strain evidence="3">NBRC 3267</strain>
    </source>
</reference>
<keyword evidence="1" id="KW-1133">Transmembrane helix</keyword>
<keyword evidence="3" id="KW-1185">Reference proteome</keyword>
<keyword evidence="1" id="KW-0472">Membrane</keyword>
<dbReference type="RefSeq" id="WP_174694841.1">
    <property type="nucleotide sequence ID" value="NZ_BEWM01000005.1"/>
</dbReference>
<accession>A0AAV5NJB9</accession>
<keyword evidence="1" id="KW-0812">Transmembrane</keyword>
<evidence type="ECO:0000256" key="1">
    <source>
        <dbReference type="SAM" id="Phobius"/>
    </source>
</evidence>
<evidence type="ECO:0000313" key="3">
    <source>
        <dbReference type="Proteomes" id="UP001156614"/>
    </source>
</evidence>